<keyword evidence="5" id="KW-0560">Oxidoreductase</keyword>
<name>A0A9W7EA98_9STRA</name>
<evidence type="ECO:0000256" key="7">
    <source>
        <dbReference type="SAM" id="MobiDB-lite"/>
    </source>
</evidence>
<evidence type="ECO:0000256" key="5">
    <source>
        <dbReference type="ARBA" id="ARBA00023002"/>
    </source>
</evidence>
<evidence type="ECO:0000256" key="1">
    <source>
        <dbReference type="ARBA" id="ARBA00001974"/>
    </source>
</evidence>
<comment type="cofactor">
    <cofactor evidence="1">
        <name>FAD</name>
        <dbReference type="ChEBI" id="CHEBI:57692"/>
    </cofactor>
</comment>
<dbReference type="PRINTS" id="PR00420">
    <property type="entry name" value="RNGMNOXGNASE"/>
</dbReference>
<dbReference type="PANTHER" id="PTHR46028:SF2">
    <property type="entry name" value="KYNURENINE 3-MONOOXYGENASE"/>
    <property type="match status" value="1"/>
</dbReference>
<dbReference type="InterPro" id="IPR011889">
    <property type="entry name" value="Liste_lipo_26"/>
</dbReference>
<feature type="compositionally biased region" description="Basic residues" evidence="7">
    <location>
        <begin position="572"/>
        <end position="599"/>
    </location>
</feature>
<dbReference type="GO" id="GO:0070189">
    <property type="term" value="P:kynurenine metabolic process"/>
    <property type="evidence" value="ECO:0007669"/>
    <property type="project" value="TreeGrafter"/>
</dbReference>
<keyword evidence="8" id="KW-0472">Membrane</keyword>
<reference evidence="10" key="1">
    <citation type="submission" date="2022-07" db="EMBL/GenBank/DDBJ databases">
        <title>Genome analysis of Parmales, a sister group of diatoms, reveals the evolutionary specialization of diatoms from phago-mixotrophs to photoautotrophs.</title>
        <authorList>
            <person name="Ban H."/>
            <person name="Sato S."/>
            <person name="Yoshikawa S."/>
            <person name="Kazumasa Y."/>
            <person name="Nakamura Y."/>
            <person name="Ichinomiya M."/>
            <person name="Saitoh K."/>
            <person name="Sato N."/>
            <person name="Blanc-Mathieu R."/>
            <person name="Endo H."/>
            <person name="Kuwata A."/>
            <person name="Ogata H."/>
        </authorList>
    </citation>
    <scope>NUCLEOTIDE SEQUENCE</scope>
</reference>
<keyword evidence="4" id="KW-0521">NADP</keyword>
<feature type="compositionally biased region" description="Basic and acidic residues" evidence="7">
    <location>
        <begin position="539"/>
        <end position="571"/>
    </location>
</feature>
<keyword evidence="8" id="KW-0812">Transmembrane</keyword>
<dbReference type="Pfam" id="PF03382">
    <property type="entry name" value="DUF285"/>
    <property type="match status" value="3"/>
</dbReference>
<dbReference type="Proteomes" id="UP001165082">
    <property type="component" value="Unassembled WGS sequence"/>
</dbReference>
<comment type="caution">
    <text evidence="10">The sequence shown here is derived from an EMBL/GenBank/DDBJ whole genome shotgun (WGS) entry which is preliminary data.</text>
</comment>
<keyword evidence="11" id="KW-1185">Reference proteome</keyword>
<dbReference type="GO" id="GO:0004502">
    <property type="term" value="F:kynurenine 3-monooxygenase activity"/>
    <property type="evidence" value="ECO:0007669"/>
    <property type="project" value="TreeGrafter"/>
</dbReference>
<evidence type="ECO:0000313" key="11">
    <source>
        <dbReference type="Proteomes" id="UP001165082"/>
    </source>
</evidence>
<dbReference type="SUPFAM" id="SSF51905">
    <property type="entry name" value="FAD/NAD(P)-binding domain"/>
    <property type="match status" value="1"/>
</dbReference>
<evidence type="ECO:0000259" key="9">
    <source>
        <dbReference type="Pfam" id="PF01494"/>
    </source>
</evidence>
<protein>
    <recommendedName>
        <fullName evidence="9">FAD-binding domain-containing protein</fullName>
    </recommendedName>
</protein>
<evidence type="ECO:0000313" key="10">
    <source>
        <dbReference type="EMBL" id="GMH68683.1"/>
    </source>
</evidence>
<dbReference type="Gene3D" id="3.50.50.60">
    <property type="entry name" value="FAD/NAD(P)-binding domain"/>
    <property type="match status" value="1"/>
</dbReference>
<dbReference type="OrthoDB" id="10053569at2759"/>
<evidence type="ECO:0000256" key="4">
    <source>
        <dbReference type="ARBA" id="ARBA00022857"/>
    </source>
</evidence>
<evidence type="ECO:0000256" key="6">
    <source>
        <dbReference type="ARBA" id="ARBA00023033"/>
    </source>
</evidence>
<evidence type="ECO:0000256" key="2">
    <source>
        <dbReference type="ARBA" id="ARBA00022630"/>
    </source>
</evidence>
<dbReference type="InterPro" id="IPR036188">
    <property type="entry name" value="FAD/NAD-bd_sf"/>
</dbReference>
<keyword evidence="6" id="KW-0503">Monooxygenase</keyword>
<dbReference type="EMBL" id="BRXZ01002717">
    <property type="protein sequence ID" value="GMH68683.1"/>
    <property type="molecule type" value="Genomic_DNA"/>
</dbReference>
<proteinExistence type="predicted"/>
<evidence type="ECO:0000256" key="3">
    <source>
        <dbReference type="ARBA" id="ARBA00022827"/>
    </source>
</evidence>
<feature type="transmembrane region" description="Helical" evidence="8">
    <location>
        <begin position="384"/>
        <end position="407"/>
    </location>
</feature>
<dbReference type="InterPro" id="IPR002938">
    <property type="entry name" value="FAD-bd"/>
</dbReference>
<dbReference type="Pfam" id="PF01494">
    <property type="entry name" value="FAD_binding_3"/>
    <property type="match status" value="1"/>
</dbReference>
<dbReference type="InterPro" id="IPR005046">
    <property type="entry name" value="DUF285"/>
</dbReference>
<keyword evidence="3" id="KW-0274">FAD</keyword>
<feature type="region of interest" description="Disordered" evidence="7">
    <location>
        <begin position="539"/>
        <end position="628"/>
    </location>
</feature>
<organism evidence="10 11">
    <name type="scientific">Triparma retinervis</name>
    <dbReference type="NCBI Taxonomy" id="2557542"/>
    <lineage>
        <taxon>Eukaryota</taxon>
        <taxon>Sar</taxon>
        <taxon>Stramenopiles</taxon>
        <taxon>Ochrophyta</taxon>
        <taxon>Bolidophyceae</taxon>
        <taxon>Parmales</taxon>
        <taxon>Triparmaceae</taxon>
        <taxon>Triparma</taxon>
    </lineage>
</organism>
<feature type="domain" description="FAD-binding" evidence="9">
    <location>
        <begin position="142"/>
        <end position="343"/>
    </location>
</feature>
<dbReference type="PANTHER" id="PTHR46028">
    <property type="entry name" value="KYNURENINE 3-MONOOXYGENASE"/>
    <property type="match status" value="1"/>
</dbReference>
<keyword evidence="8" id="KW-1133">Transmembrane helix</keyword>
<feature type="compositionally biased region" description="Pro residues" evidence="7">
    <location>
        <begin position="605"/>
        <end position="616"/>
    </location>
</feature>
<dbReference type="GO" id="GO:0071949">
    <property type="term" value="F:FAD binding"/>
    <property type="evidence" value="ECO:0007669"/>
    <property type="project" value="InterPro"/>
</dbReference>
<keyword evidence="2" id="KW-0285">Flavoprotein</keyword>
<dbReference type="AlphaFoldDB" id="A0A9W7EA98"/>
<sequence>MLRLGKKVTVYDRLKPPLDPSDSSVWSAEAGGVERFYLIGLGGRGQKALDDIEVWEGEAGVKSYCTEVVGRKDWSPGSEEGVERVFTDRPYTTMVLPRDKLTGALYSSITSQYDSSHVKFNFGTEVDITSFGSSSSSAKVALTITQCGDGSSPEECSATAQGAVSVESNFVIAADGSGRTLATRMSQVTETKVVAFEDDNVRIYKTIPLKLPEDWRWDLNYSARTGDGRFNLDALPASKEGDYCAVMLLKENDPLATADADAQAMRSDFEKILPQFSKLIGDDVMERVASKPVSRLPSFRYVGPKLHHGKVVLVGDCAHTVKPYFGLGANSALEDVAALGSIMEGLEPGPGHYAEAASSFTKMRGREAAALVKLSRGFDRPGKLGFVTFILPLILDGIFHGLLPAVFMPNTIAMLQASKADKNGVAIQYSFSEVIWRKRADRLGQIGIITAALSGLAWGAAKAVTAAARFSGRRRIDVVAAGGLLAAVARAARRVYGNLKDNSAGELLIKTGQDINGKGGAGGGLKALDNESFLMDARRKQRERDGVAYEGKSKGESKGKSKGESKGESKGKSKGKSKSKSKGKSKKGKGIGIGKKGKKSAPENPVDPDPSLPSIPPSLGGGPPQTTCITTVERNTNCKELNDANIHDAVKLWDFDQSRAIATYGHISDWYVGDVTNMYALFLNKGTFNDDIGGWVTSNVTTMQSMFDSAAAFNKEIGGWDTSKVFSMEGMFIRAVAFNKDIGGWDTSKVSSMESMFLRAGVFNHFIGNWTTSKVTTMFRMFKGAAAFDKNIGSWDTSRVTTMYEMFYEAAAFNQDIGRWIVSHVTTTVSMFDRAAAFNKAISTWDTSRVTEMDFMFSEASAFNADISGLATSGVTSMRSMFASATSFNGNISVWDTSSVTRMDNMFSGATAFNGDVSGWVTSKVTTMRGMFQNAWVFNQDISSWDTSEVTDMRYMFNRAWAFFQDLSPWCVTLIPDRPPKFGNGGLLRDRKNPYWGAPCDTCDTTNAANVNCEDLNDANIQDAVDLWNSDQSSAIAKYGHISDWYVGDVTTMEKLFKVKKNVPKERNFNADISGWVTSKVTNMYSMFHGAYRFNQPISSWDVSKDLSTWCVKDVTNYDEFATGTSGVTQPFWGDSTVASCSPNQ</sequence>
<dbReference type="NCBIfam" id="TIGR02167">
    <property type="entry name" value="Liste_lipo_26"/>
    <property type="match status" value="4"/>
</dbReference>
<gene>
    <name evidence="10" type="ORF">TrRE_jg12169</name>
</gene>
<accession>A0A9W7EA98</accession>
<evidence type="ECO:0000256" key="8">
    <source>
        <dbReference type="SAM" id="Phobius"/>
    </source>
</evidence>